<dbReference type="RefSeq" id="WP_138162990.1">
    <property type="nucleotide sequence ID" value="NZ_VAUA01000004.1"/>
</dbReference>
<protein>
    <submittedName>
        <fullName evidence="1">Uncharacterized protein</fullName>
    </submittedName>
</protein>
<name>A0ABY2V1T8_9RHOB</name>
<dbReference type="Proteomes" id="UP000305041">
    <property type="component" value="Unassembled WGS sequence"/>
</dbReference>
<evidence type="ECO:0000313" key="1">
    <source>
        <dbReference type="EMBL" id="TLP65924.1"/>
    </source>
</evidence>
<proteinExistence type="predicted"/>
<accession>A0ABY2V1T8</accession>
<sequence>MDQNETESAIDMFARDVVANAFDQGVQAATLALNSSDADLHTLNKQVHETPKKLSLRERQIAMAAAEGALAAFFSNYELVGGFSIDLIRDDGSKFDLSEQFGAPLLVAFDRDGWLATHSKTSNELIAMKKA</sequence>
<evidence type="ECO:0000313" key="2">
    <source>
        <dbReference type="Proteomes" id="UP000305041"/>
    </source>
</evidence>
<dbReference type="EMBL" id="VAUA01000004">
    <property type="protein sequence ID" value="TLP65924.1"/>
    <property type="molecule type" value="Genomic_DNA"/>
</dbReference>
<organism evidence="1 2">
    <name type="scientific">Parasedimentitalea maritima</name>
    <dbReference type="NCBI Taxonomy" id="2578117"/>
    <lineage>
        <taxon>Bacteria</taxon>
        <taxon>Pseudomonadati</taxon>
        <taxon>Pseudomonadota</taxon>
        <taxon>Alphaproteobacteria</taxon>
        <taxon>Rhodobacterales</taxon>
        <taxon>Paracoccaceae</taxon>
        <taxon>Parasedimentitalea</taxon>
    </lineage>
</organism>
<gene>
    <name evidence="1" type="ORF">FEE96_10570</name>
</gene>
<comment type="caution">
    <text evidence="1">The sequence shown here is derived from an EMBL/GenBank/DDBJ whole genome shotgun (WGS) entry which is preliminary data.</text>
</comment>
<reference evidence="1 2" key="1">
    <citation type="submission" date="2019-05" db="EMBL/GenBank/DDBJ databases">
        <title>Draft genome sequence of Pelagicola sp. DSW4-44.</title>
        <authorList>
            <person name="Oh J."/>
        </authorList>
    </citation>
    <scope>NUCLEOTIDE SEQUENCE [LARGE SCALE GENOMIC DNA]</scope>
    <source>
        <strain evidence="1 2">DSW4-44</strain>
    </source>
</reference>
<keyword evidence="2" id="KW-1185">Reference proteome</keyword>